<feature type="domain" description="ABC transporter" evidence="10">
    <location>
        <begin position="347"/>
        <end position="580"/>
    </location>
</feature>
<dbReference type="SMART" id="SM00382">
    <property type="entry name" value="AAA"/>
    <property type="match status" value="1"/>
</dbReference>
<dbReference type="GO" id="GO:0016887">
    <property type="term" value="F:ATP hydrolysis activity"/>
    <property type="evidence" value="ECO:0007669"/>
    <property type="project" value="InterPro"/>
</dbReference>
<dbReference type="Gene3D" id="3.40.50.300">
    <property type="entry name" value="P-loop containing nucleotide triphosphate hydrolases"/>
    <property type="match status" value="1"/>
</dbReference>
<dbReference type="InterPro" id="IPR051120">
    <property type="entry name" value="ABC_AA/LPS_Transport"/>
</dbReference>
<sequence>MTLALPLIALAIAAELILPPALARLATLFLIYVTAVVGMQIYSGNSGIISFGHAGFMALGAYASALLTIQPAVLPTSLPALPVWLAGIAGGQSLLVGTLGAMVVVGLVAVLFGIPLSRLGGSAASIATLGFLVIVHVTLVASADITRGSQTFFGVPRGVSAFVALPAALIAVAVARIYRGTKGGLALRAAREDEIAAWANGVNVSRQRFVAWVLGAIVSGTAGVLLAHFLGAFSPKDFHFNLTFLLMSMLILGGVSTVSGAVGGTALIVVMVDLLRRLEGGAEVFGVTLPEVFGLTDIGVGLVILAVMYRLRDGLFGLREVDERLFPEPAVTAAFAPKTPAPKAASLSVQGVGRRFAGLVALEDVSFAVRPGLVTGLIGPNGAGKSTLINAISGVVPPSSGKVLLNGTDTAQIPVHEVPANGLGRTFQNIRLFRNLTVLENVTVAADAVACPGEDSRAAAMAALTVVGMQDLAARPASSLPYGAQRRLEIARALALRPSFLLLDEPAAGMNPAETDALIAVLRQIRADHEIGLLVVEHDLKLIMRLCDHIVVLNKGQMIAEGTPEAIRANPAVIEAYIGKRRAAA</sequence>
<dbReference type="Pfam" id="PF00005">
    <property type="entry name" value="ABC_tran"/>
    <property type="match status" value="1"/>
</dbReference>
<evidence type="ECO:0000256" key="2">
    <source>
        <dbReference type="ARBA" id="ARBA00022448"/>
    </source>
</evidence>
<organism evidence="11 12">
    <name type="scientific">Gemmobacter lanyuensis</name>
    <dbReference type="NCBI Taxonomy" id="1054497"/>
    <lineage>
        <taxon>Bacteria</taxon>
        <taxon>Pseudomonadati</taxon>
        <taxon>Pseudomonadota</taxon>
        <taxon>Alphaproteobacteria</taxon>
        <taxon>Rhodobacterales</taxon>
        <taxon>Paracoccaceae</taxon>
        <taxon>Gemmobacter</taxon>
    </lineage>
</organism>
<dbReference type="AlphaFoldDB" id="A0A918IPR6"/>
<dbReference type="GO" id="GO:0005524">
    <property type="term" value="F:ATP binding"/>
    <property type="evidence" value="ECO:0007669"/>
    <property type="project" value="UniProtKB-KW"/>
</dbReference>
<keyword evidence="3" id="KW-1003">Cell membrane</keyword>
<evidence type="ECO:0000256" key="6">
    <source>
        <dbReference type="ARBA" id="ARBA00022840"/>
    </source>
</evidence>
<comment type="caution">
    <text evidence="11">The sequence shown here is derived from an EMBL/GenBank/DDBJ whole genome shotgun (WGS) entry which is preliminary data.</text>
</comment>
<reference evidence="11" key="2">
    <citation type="submission" date="2020-09" db="EMBL/GenBank/DDBJ databases">
        <authorList>
            <person name="Sun Q."/>
            <person name="Kim S."/>
        </authorList>
    </citation>
    <scope>NUCLEOTIDE SEQUENCE</scope>
    <source>
        <strain evidence="11">KCTC 23714</strain>
    </source>
</reference>
<protein>
    <submittedName>
        <fullName evidence="11">Metal-dependent hydrolase</fullName>
    </submittedName>
</protein>
<dbReference type="FunFam" id="3.40.50.300:FF:000421">
    <property type="entry name" value="Branched-chain amino acid ABC transporter ATP-binding protein"/>
    <property type="match status" value="1"/>
</dbReference>
<keyword evidence="5" id="KW-0547">Nucleotide-binding</keyword>
<dbReference type="PANTHER" id="PTHR45772">
    <property type="entry name" value="CONSERVED COMPONENT OF ABC TRANSPORTER FOR NATURAL AMINO ACIDS-RELATED"/>
    <property type="match status" value="1"/>
</dbReference>
<dbReference type="InterPro" id="IPR027417">
    <property type="entry name" value="P-loop_NTPase"/>
</dbReference>
<evidence type="ECO:0000259" key="10">
    <source>
        <dbReference type="PROSITE" id="PS50893"/>
    </source>
</evidence>
<feature type="transmembrane region" description="Helical" evidence="9">
    <location>
        <begin position="158"/>
        <end position="178"/>
    </location>
</feature>
<dbReference type="GO" id="GO:1903805">
    <property type="term" value="P:L-valine import across plasma membrane"/>
    <property type="evidence" value="ECO:0007669"/>
    <property type="project" value="TreeGrafter"/>
</dbReference>
<keyword evidence="12" id="KW-1185">Reference proteome</keyword>
<evidence type="ECO:0000256" key="4">
    <source>
        <dbReference type="ARBA" id="ARBA00022692"/>
    </source>
</evidence>
<dbReference type="SUPFAM" id="SSF52540">
    <property type="entry name" value="P-loop containing nucleoside triphosphate hydrolases"/>
    <property type="match status" value="1"/>
</dbReference>
<evidence type="ECO:0000313" key="11">
    <source>
        <dbReference type="EMBL" id="GGW24361.1"/>
    </source>
</evidence>
<dbReference type="GO" id="GO:1903806">
    <property type="term" value="P:L-isoleucine import across plasma membrane"/>
    <property type="evidence" value="ECO:0007669"/>
    <property type="project" value="TreeGrafter"/>
</dbReference>
<feature type="transmembrane region" description="Helical" evidence="9">
    <location>
        <begin position="54"/>
        <end position="74"/>
    </location>
</feature>
<dbReference type="InterPro" id="IPR003593">
    <property type="entry name" value="AAA+_ATPase"/>
</dbReference>
<feature type="transmembrane region" description="Helical" evidence="9">
    <location>
        <begin position="23"/>
        <end position="42"/>
    </location>
</feature>
<dbReference type="Pfam" id="PF12399">
    <property type="entry name" value="BCA_ABC_TP_C"/>
    <property type="match status" value="1"/>
</dbReference>
<dbReference type="PANTHER" id="PTHR45772:SF7">
    <property type="entry name" value="AMINO ACID ABC TRANSPORTER ATP-BINDING PROTEIN"/>
    <property type="match status" value="1"/>
</dbReference>
<comment type="subcellular location">
    <subcellularLocation>
        <location evidence="1">Cell membrane</location>
        <topology evidence="1">Multi-pass membrane protein</topology>
    </subcellularLocation>
</comment>
<dbReference type="EMBL" id="BMYQ01000001">
    <property type="protein sequence ID" value="GGW24361.1"/>
    <property type="molecule type" value="Genomic_DNA"/>
</dbReference>
<dbReference type="GO" id="GO:0042941">
    <property type="term" value="P:D-alanine transmembrane transport"/>
    <property type="evidence" value="ECO:0007669"/>
    <property type="project" value="TreeGrafter"/>
</dbReference>
<dbReference type="GO" id="GO:0005886">
    <property type="term" value="C:plasma membrane"/>
    <property type="evidence" value="ECO:0007669"/>
    <property type="project" value="UniProtKB-SubCell"/>
</dbReference>
<keyword evidence="6" id="KW-0067">ATP-binding</keyword>
<dbReference type="InterPro" id="IPR043428">
    <property type="entry name" value="LivM-like"/>
</dbReference>
<evidence type="ECO:0000256" key="7">
    <source>
        <dbReference type="ARBA" id="ARBA00022989"/>
    </source>
</evidence>
<gene>
    <name evidence="11" type="ORF">GCM10011452_09940</name>
</gene>
<feature type="transmembrane region" description="Helical" evidence="9">
    <location>
        <begin position="126"/>
        <end position="146"/>
    </location>
</feature>
<feature type="transmembrane region" description="Helical" evidence="9">
    <location>
        <begin position="94"/>
        <end position="114"/>
    </location>
</feature>
<accession>A0A918IPR6</accession>
<evidence type="ECO:0000256" key="9">
    <source>
        <dbReference type="SAM" id="Phobius"/>
    </source>
</evidence>
<evidence type="ECO:0000313" key="12">
    <source>
        <dbReference type="Proteomes" id="UP000628984"/>
    </source>
</evidence>
<keyword evidence="2" id="KW-0813">Transport</keyword>
<dbReference type="InterPro" id="IPR003439">
    <property type="entry name" value="ABC_transporter-like_ATP-bd"/>
</dbReference>
<dbReference type="GO" id="GO:0015808">
    <property type="term" value="P:L-alanine transport"/>
    <property type="evidence" value="ECO:0007669"/>
    <property type="project" value="TreeGrafter"/>
</dbReference>
<dbReference type="GO" id="GO:0005304">
    <property type="term" value="F:L-valine transmembrane transporter activity"/>
    <property type="evidence" value="ECO:0007669"/>
    <property type="project" value="TreeGrafter"/>
</dbReference>
<dbReference type="GO" id="GO:0015192">
    <property type="term" value="F:L-phenylalanine transmembrane transporter activity"/>
    <property type="evidence" value="ECO:0007669"/>
    <property type="project" value="TreeGrafter"/>
</dbReference>
<dbReference type="Pfam" id="PF02653">
    <property type="entry name" value="BPD_transp_2"/>
    <property type="match status" value="1"/>
</dbReference>
<dbReference type="CDD" id="cd03219">
    <property type="entry name" value="ABC_Mj1267_LivG_branched"/>
    <property type="match status" value="1"/>
</dbReference>
<keyword evidence="8 9" id="KW-0472">Membrane</keyword>
<evidence type="ECO:0000256" key="5">
    <source>
        <dbReference type="ARBA" id="ARBA00022741"/>
    </source>
</evidence>
<dbReference type="CDD" id="cd06581">
    <property type="entry name" value="TM_PBP1_LivM_like"/>
    <property type="match status" value="1"/>
</dbReference>
<evidence type="ECO:0000256" key="3">
    <source>
        <dbReference type="ARBA" id="ARBA00022475"/>
    </source>
</evidence>
<feature type="transmembrane region" description="Helical" evidence="9">
    <location>
        <begin position="209"/>
        <end position="230"/>
    </location>
</feature>
<evidence type="ECO:0000256" key="8">
    <source>
        <dbReference type="ARBA" id="ARBA00023136"/>
    </source>
</evidence>
<name>A0A918IPR6_9RHOB</name>
<dbReference type="InterPro" id="IPR001851">
    <property type="entry name" value="ABC_transp_permease"/>
</dbReference>
<dbReference type="PROSITE" id="PS50893">
    <property type="entry name" value="ABC_TRANSPORTER_2"/>
    <property type="match status" value="1"/>
</dbReference>
<reference evidence="11" key="1">
    <citation type="journal article" date="2014" name="Int. J. Syst. Evol. Microbiol.">
        <title>Complete genome sequence of Corynebacterium casei LMG S-19264T (=DSM 44701T), isolated from a smear-ripened cheese.</title>
        <authorList>
            <consortium name="US DOE Joint Genome Institute (JGI-PGF)"/>
            <person name="Walter F."/>
            <person name="Albersmeier A."/>
            <person name="Kalinowski J."/>
            <person name="Ruckert C."/>
        </authorList>
    </citation>
    <scope>NUCLEOTIDE SEQUENCE</scope>
    <source>
        <strain evidence="11">KCTC 23714</strain>
    </source>
</reference>
<dbReference type="RefSeq" id="WP_229804016.1">
    <property type="nucleotide sequence ID" value="NZ_BMYQ01000001.1"/>
</dbReference>
<keyword evidence="4 9" id="KW-0812">Transmembrane</keyword>
<dbReference type="GO" id="GO:0015188">
    <property type="term" value="F:L-isoleucine transmembrane transporter activity"/>
    <property type="evidence" value="ECO:0007669"/>
    <property type="project" value="TreeGrafter"/>
</dbReference>
<keyword evidence="11" id="KW-0378">Hydrolase</keyword>
<dbReference type="Proteomes" id="UP000628984">
    <property type="component" value="Unassembled WGS sequence"/>
</dbReference>
<feature type="transmembrane region" description="Helical" evidence="9">
    <location>
        <begin position="284"/>
        <end position="309"/>
    </location>
</feature>
<keyword evidence="7 9" id="KW-1133">Transmembrane helix</keyword>
<dbReference type="InterPro" id="IPR032823">
    <property type="entry name" value="BCA_ABC_TP_C"/>
</dbReference>
<evidence type="ECO:0000256" key="1">
    <source>
        <dbReference type="ARBA" id="ARBA00004651"/>
    </source>
</evidence>
<proteinExistence type="predicted"/>
<feature type="transmembrane region" description="Helical" evidence="9">
    <location>
        <begin position="242"/>
        <end position="272"/>
    </location>
</feature>